<dbReference type="PANTHER" id="PTHR43000">
    <property type="entry name" value="DTDP-D-GLUCOSE 4,6-DEHYDRATASE-RELATED"/>
    <property type="match status" value="1"/>
</dbReference>
<dbReference type="PRINTS" id="PR01713">
    <property type="entry name" value="NUCEPIMERASE"/>
</dbReference>
<keyword evidence="5" id="KW-1185">Reference proteome</keyword>
<comment type="similarity">
    <text evidence="1">Belongs to the NAD(P)-dependent epimerase/dehydratase family.</text>
</comment>
<dbReference type="AlphaFoldDB" id="A0A5C4J8J8"/>
<dbReference type="Pfam" id="PF01370">
    <property type="entry name" value="Epimerase"/>
    <property type="match status" value="1"/>
</dbReference>
<proteinExistence type="inferred from homology"/>
<evidence type="ECO:0000313" key="5">
    <source>
        <dbReference type="Proteomes" id="UP000309174"/>
    </source>
</evidence>
<dbReference type="Gene3D" id="3.40.50.720">
    <property type="entry name" value="NAD(P)-binding Rossmann-like Domain"/>
    <property type="match status" value="1"/>
</dbReference>
<evidence type="ECO:0000259" key="3">
    <source>
        <dbReference type="Pfam" id="PF01370"/>
    </source>
</evidence>
<reference evidence="4 5" key="1">
    <citation type="submission" date="2019-05" db="EMBL/GenBank/DDBJ databases">
        <title>Draft genome sequence of Actinomadura sp. 14C53.</title>
        <authorList>
            <person name="Saricaoglu S."/>
            <person name="Isik K."/>
        </authorList>
    </citation>
    <scope>NUCLEOTIDE SEQUENCE [LARGE SCALE GENOMIC DNA]</scope>
    <source>
        <strain evidence="4 5">14C53</strain>
    </source>
</reference>
<evidence type="ECO:0000256" key="1">
    <source>
        <dbReference type="ARBA" id="ARBA00007637"/>
    </source>
</evidence>
<evidence type="ECO:0000256" key="2">
    <source>
        <dbReference type="SAM" id="MobiDB-lite"/>
    </source>
</evidence>
<feature type="region of interest" description="Disordered" evidence="2">
    <location>
        <begin position="315"/>
        <end position="351"/>
    </location>
</feature>
<dbReference type="SUPFAM" id="SSF51735">
    <property type="entry name" value="NAD(P)-binding Rossmann-fold domains"/>
    <property type="match status" value="1"/>
</dbReference>
<accession>A0A5C4J8J8</accession>
<comment type="caution">
    <text evidence="4">The sequence shown here is derived from an EMBL/GenBank/DDBJ whole genome shotgun (WGS) entry which is preliminary data.</text>
</comment>
<evidence type="ECO:0000313" key="4">
    <source>
        <dbReference type="EMBL" id="TMQ93324.1"/>
    </source>
</evidence>
<organism evidence="4 5">
    <name type="scientific">Actinomadura soli</name>
    <dbReference type="NCBI Taxonomy" id="2508997"/>
    <lineage>
        <taxon>Bacteria</taxon>
        <taxon>Bacillati</taxon>
        <taxon>Actinomycetota</taxon>
        <taxon>Actinomycetes</taxon>
        <taxon>Streptosporangiales</taxon>
        <taxon>Thermomonosporaceae</taxon>
        <taxon>Actinomadura</taxon>
    </lineage>
</organism>
<gene>
    <name evidence="4" type="ORF">ETD83_25685</name>
</gene>
<dbReference type="OrthoDB" id="3505012at2"/>
<dbReference type="InterPro" id="IPR001509">
    <property type="entry name" value="Epimerase_deHydtase"/>
</dbReference>
<dbReference type="Proteomes" id="UP000309174">
    <property type="component" value="Unassembled WGS sequence"/>
</dbReference>
<protein>
    <submittedName>
        <fullName evidence="4">NAD-dependent epimerase/dehydratase family protein</fullName>
    </submittedName>
</protein>
<sequence length="351" mass="36988">MVVTGAAGFIGSHVADAFSAAGHEVLAVDAPRRSPTPDLARRTWAEVAARPGVVAAEIDLAVHGLDAVAAADVVVHLAGRPGVRDSWGAGRAVAERDNVLATRRLLASCMGRPARRRPRVIVASSSSVYGSAGRRPNREDDPLSPASPYAVSKVEVERLAGLAARDGLRTVLLRYFSVYGPRQRPDMAFHRFAEAALDGRPLPVFGDGRRSRSFTHVRDVVAATLVAAAEELPPGIAVNVGHDEPVGVTDAIGLLTGVLGVRAEIRREAPVAGDAERTWADTSRARRLLGWTATTGLAEGLTDQIAWHRELRAVSRSGAPAERREAARSSLPGGVGGRPPQDGRAEGVRVG</sequence>
<feature type="compositionally biased region" description="Basic and acidic residues" evidence="2">
    <location>
        <begin position="341"/>
        <end position="351"/>
    </location>
</feature>
<dbReference type="EMBL" id="VCKW01000148">
    <property type="protein sequence ID" value="TMQ93324.1"/>
    <property type="molecule type" value="Genomic_DNA"/>
</dbReference>
<dbReference type="InterPro" id="IPR036291">
    <property type="entry name" value="NAD(P)-bd_dom_sf"/>
</dbReference>
<feature type="domain" description="NAD-dependent epimerase/dehydratase" evidence="3">
    <location>
        <begin position="1"/>
        <end position="241"/>
    </location>
</feature>
<name>A0A5C4J8J8_9ACTN</name>